<comment type="caution">
    <text evidence="1">The sequence shown here is derived from an EMBL/GenBank/DDBJ whole genome shotgun (WGS) entry which is preliminary data.</text>
</comment>
<dbReference type="AlphaFoldDB" id="A0A2K3QH51"/>
<organism evidence="1 2">
    <name type="scientific">Tolypocladium capitatum</name>
    <dbReference type="NCBI Taxonomy" id="45235"/>
    <lineage>
        <taxon>Eukaryota</taxon>
        <taxon>Fungi</taxon>
        <taxon>Dikarya</taxon>
        <taxon>Ascomycota</taxon>
        <taxon>Pezizomycotina</taxon>
        <taxon>Sordariomycetes</taxon>
        <taxon>Hypocreomycetidae</taxon>
        <taxon>Hypocreales</taxon>
        <taxon>Ophiocordycipitaceae</taxon>
        <taxon>Tolypocladium</taxon>
    </lineage>
</organism>
<dbReference type="Proteomes" id="UP000236621">
    <property type="component" value="Unassembled WGS sequence"/>
</dbReference>
<dbReference type="EMBL" id="NRSZ01000492">
    <property type="protein sequence ID" value="PNY26845.1"/>
    <property type="molecule type" value="Genomic_DNA"/>
</dbReference>
<reference evidence="1 2" key="1">
    <citation type="submission" date="2017-08" db="EMBL/GenBank/DDBJ databases">
        <title>Harnessing the power of phylogenomics to disentangle the directionality and signatures of interkingdom host jumping in the parasitic fungal genus Tolypocladium.</title>
        <authorList>
            <person name="Quandt C.A."/>
            <person name="Patterson W."/>
            <person name="Spatafora J.W."/>
        </authorList>
    </citation>
    <scope>NUCLEOTIDE SEQUENCE [LARGE SCALE GENOMIC DNA]</scope>
    <source>
        <strain evidence="1 2">CBS 113982</strain>
    </source>
</reference>
<accession>A0A2K3QH51</accession>
<protein>
    <submittedName>
        <fullName evidence="1">Spherulin-4</fullName>
    </submittedName>
</protein>
<proteinExistence type="predicted"/>
<dbReference type="InterPro" id="IPR021986">
    <property type="entry name" value="Spherulin4"/>
</dbReference>
<sequence>MHYTIIAGVVASLATYSSATGVLLPLYVYPSATSGDGATNWNPVFDAASAHSNVPWLVVMNVANGPGPTGAPGNGDANYIAGVSRLNSYSNIKTIGYVHTAYAAAPMQELQDNITTWSRWATYSSANIAVQGIFFDEATSNNYAYLQQAISFARSAFPNPITTICNFGISTPATFYSICDVVIAFESCLNCPGAFQYQSQTTLSANIPSGYASQAAVIVHDFTGTSYDGQAADETLLSSYSNTLRSNGVGWGYFCSAGYSSITTGPATVGQDANDFA</sequence>
<gene>
    <name evidence="1" type="ORF">TCAP_03226</name>
</gene>
<dbReference type="PANTHER" id="PTHR35040:SF9">
    <property type="entry name" value="4-LIKE CELL SURFACE PROTEIN, PUTATIVE (AFU_ORTHOLOGUE AFUA_4G14080)-RELATED"/>
    <property type="match status" value="1"/>
</dbReference>
<name>A0A2K3QH51_9HYPO</name>
<evidence type="ECO:0000313" key="1">
    <source>
        <dbReference type="EMBL" id="PNY26845.1"/>
    </source>
</evidence>
<keyword evidence="2" id="KW-1185">Reference proteome</keyword>
<dbReference type="OrthoDB" id="5342184at2759"/>
<dbReference type="Pfam" id="PF12138">
    <property type="entry name" value="Spherulin4"/>
    <property type="match status" value="1"/>
</dbReference>
<dbReference type="PANTHER" id="PTHR35040">
    <property type="match status" value="1"/>
</dbReference>
<evidence type="ECO:0000313" key="2">
    <source>
        <dbReference type="Proteomes" id="UP000236621"/>
    </source>
</evidence>